<keyword evidence="1" id="KW-0614">Plasmid</keyword>
<accession>A0ACD5EV71</accession>
<evidence type="ECO:0000313" key="1">
    <source>
        <dbReference type="EMBL" id="XKM43008.1"/>
    </source>
</evidence>
<dbReference type="EMBL" id="CP171854">
    <property type="protein sequence ID" value="XKM43008.1"/>
    <property type="molecule type" value="Genomic_DNA"/>
</dbReference>
<organism evidence="1 2">
    <name type="scientific">Rhizobium ruizarguesonis</name>
    <dbReference type="NCBI Taxonomy" id="2081791"/>
    <lineage>
        <taxon>Bacteria</taxon>
        <taxon>Pseudomonadati</taxon>
        <taxon>Pseudomonadota</taxon>
        <taxon>Alphaproteobacteria</taxon>
        <taxon>Hyphomicrobiales</taxon>
        <taxon>Rhizobiaceae</taxon>
        <taxon>Rhizobium/Agrobacterium group</taxon>
        <taxon>Rhizobium</taxon>
    </lineage>
</organism>
<geneLocation type="plasmid" evidence="1 2">
    <name>unnamed1</name>
</geneLocation>
<dbReference type="Proteomes" id="UP000078465">
    <property type="component" value="Plasmid unnamed1"/>
</dbReference>
<evidence type="ECO:0000313" key="2">
    <source>
        <dbReference type="Proteomes" id="UP000078465"/>
    </source>
</evidence>
<proteinExistence type="predicted"/>
<protein>
    <submittedName>
        <fullName evidence="1">Uncharacterized protein</fullName>
    </submittedName>
</protein>
<name>A0ACD5EV71_9HYPH</name>
<reference evidence="1" key="1">
    <citation type="submission" date="2024-10" db="EMBL/GenBank/DDBJ databases">
        <title>Strain of Rhizobium-related bacteria isolated fromm roots of Vavilovia formosa.</title>
        <authorList>
            <person name="Kimeklis A."/>
            <person name="Afonin A."/>
        </authorList>
    </citation>
    <scope>NUCLEOTIDE SEQUENCE</scope>
    <source>
        <strain evidence="1">Vaf-46</strain>
    </source>
</reference>
<gene>
    <name evidence="1" type="ORF">A4U53_034965</name>
</gene>
<sequence length="102" mass="10866">MARGTGGTIFAPFFHRDPELAYANRMEPSIWGPNDTVPTVGFVPFSAGAAICPAHNLVPTIASFAIGALLSGANITLLQPSLTVNDLPGTFNHFDTRLRLSR</sequence>